<gene>
    <name evidence="2" type="ORF">BDY21DRAFT_333807</name>
</gene>
<dbReference type="Proteomes" id="UP000799766">
    <property type="component" value="Unassembled WGS sequence"/>
</dbReference>
<dbReference type="AlphaFoldDB" id="A0A6A6PAM5"/>
<name>A0A6A6PAM5_9PEZI</name>
<keyword evidence="3" id="KW-1185">Reference proteome</keyword>
<feature type="region of interest" description="Disordered" evidence="1">
    <location>
        <begin position="137"/>
        <end position="156"/>
    </location>
</feature>
<proteinExistence type="predicted"/>
<evidence type="ECO:0000313" key="3">
    <source>
        <dbReference type="Proteomes" id="UP000799766"/>
    </source>
</evidence>
<feature type="region of interest" description="Disordered" evidence="1">
    <location>
        <begin position="163"/>
        <end position="190"/>
    </location>
</feature>
<evidence type="ECO:0000313" key="2">
    <source>
        <dbReference type="EMBL" id="KAF2460919.1"/>
    </source>
</evidence>
<dbReference type="EMBL" id="MU001672">
    <property type="protein sequence ID" value="KAF2460919.1"/>
    <property type="molecule type" value="Genomic_DNA"/>
</dbReference>
<sequence>MLPARLASTEARPCGRAGIGPVGPHFWIAQFARARQLFCRYTFVVDSRHVRRPARSADRGASRTLSLAGLHLMPTLASHACCGSNGTTCTKVSMHCGPPRNGMYGGSRHAHGTGLRQVMACRASERADRTYVERRCGFPSGPGQEDRRRGKDTPFSTIRDTSLRSAFRRPKEEGSKTRSTWHLRPTGGDPGPACIVLDVEHGC</sequence>
<reference evidence="2" key="1">
    <citation type="journal article" date="2020" name="Stud. Mycol.">
        <title>101 Dothideomycetes genomes: a test case for predicting lifestyles and emergence of pathogens.</title>
        <authorList>
            <person name="Haridas S."/>
            <person name="Albert R."/>
            <person name="Binder M."/>
            <person name="Bloem J."/>
            <person name="Labutti K."/>
            <person name="Salamov A."/>
            <person name="Andreopoulos B."/>
            <person name="Baker S."/>
            <person name="Barry K."/>
            <person name="Bills G."/>
            <person name="Bluhm B."/>
            <person name="Cannon C."/>
            <person name="Castanera R."/>
            <person name="Culley D."/>
            <person name="Daum C."/>
            <person name="Ezra D."/>
            <person name="Gonzalez J."/>
            <person name="Henrissat B."/>
            <person name="Kuo A."/>
            <person name="Liang C."/>
            <person name="Lipzen A."/>
            <person name="Lutzoni F."/>
            <person name="Magnuson J."/>
            <person name="Mondo S."/>
            <person name="Nolan M."/>
            <person name="Ohm R."/>
            <person name="Pangilinan J."/>
            <person name="Park H.-J."/>
            <person name="Ramirez L."/>
            <person name="Alfaro M."/>
            <person name="Sun H."/>
            <person name="Tritt A."/>
            <person name="Yoshinaga Y."/>
            <person name="Zwiers L.-H."/>
            <person name="Turgeon B."/>
            <person name="Goodwin S."/>
            <person name="Spatafora J."/>
            <person name="Crous P."/>
            <person name="Grigoriev I."/>
        </authorList>
    </citation>
    <scope>NUCLEOTIDE SEQUENCE</scope>
    <source>
        <strain evidence="2">ATCC 16933</strain>
    </source>
</reference>
<organism evidence="2 3">
    <name type="scientific">Lineolata rhizophorae</name>
    <dbReference type="NCBI Taxonomy" id="578093"/>
    <lineage>
        <taxon>Eukaryota</taxon>
        <taxon>Fungi</taxon>
        <taxon>Dikarya</taxon>
        <taxon>Ascomycota</taxon>
        <taxon>Pezizomycotina</taxon>
        <taxon>Dothideomycetes</taxon>
        <taxon>Dothideomycetes incertae sedis</taxon>
        <taxon>Lineolatales</taxon>
        <taxon>Lineolataceae</taxon>
        <taxon>Lineolata</taxon>
    </lineage>
</organism>
<protein>
    <submittedName>
        <fullName evidence="2">Uncharacterized protein</fullName>
    </submittedName>
</protein>
<evidence type="ECO:0000256" key="1">
    <source>
        <dbReference type="SAM" id="MobiDB-lite"/>
    </source>
</evidence>
<accession>A0A6A6PAM5</accession>